<comment type="caution">
    <text evidence="20">The sequence shown here is derived from an EMBL/GenBank/DDBJ whole genome shotgun (WGS) entry which is preliminary data.</text>
</comment>
<evidence type="ECO:0000256" key="9">
    <source>
        <dbReference type="ARBA" id="ARBA00022516"/>
    </source>
</evidence>
<comment type="pathway">
    <text evidence="3 18">Phospholipid metabolism; CDP-diacylglycerol biosynthesis; CDP-diacylglycerol from sn-glycerol 3-phosphate: step 3/3.</text>
</comment>
<organism evidence="20 21">
    <name type="scientific">Acetobacterium paludosum</name>
    <dbReference type="NCBI Taxonomy" id="52693"/>
    <lineage>
        <taxon>Bacteria</taxon>
        <taxon>Bacillati</taxon>
        <taxon>Bacillota</taxon>
        <taxon>Clostridia</taxon>
        <taxon>Eubacteriales</taxon>
        <taxon>Eubacteriaceae</taxon>
        <taxon>Acetobacterium</taxon>
    </lineage>
</organism>
<keyword evidence="11 18" id="KW-0812">Transmembrane</keyword>
<dbReference type="GO" id="GO:0005886">
    <property type="term" value="C:plasma membrane"/>
    <property type="evidence" value="ECO:0007669"/>
    <property type="project" value="UniProtKB-SubCell"/>
</dbReference>
<evidence type="ECO:0000313" key="20">
    <source>
        <dbReference type="EMBL" id="MBC3887308.1"/>
    </source>
</evidence>
<dbReference type="InterPro" id="IPR000374">
    <property type="entry name" value="PC_trans"/>
</dbReference>
<dbReference type="AlphaFoldDB" id="A0A923HZB3"/>
<dbReference type="OrthoDB" id="9799199at2"/>
<evidence type="ECO:0000256" key="3">
    <source>
        <dbReference type="ARBA" id="ARBA00005119"/>
    </source>
</evidence>
<evidence type="ECO:0000256" key="19">
    <source>
        <dbReference type="SAM" id="Phobius"/>
    </source>
</evidence>
<evidence type="ECO:0000256" key="15">
    <source>
        <dbReference type="ARBA" id="ARBA00023136"/>
    </source>
</evidence>
<keyword evidence="12 18" id="KW-0548">Nucleotidyltransferase</keyword>
<feature type="transmembrane region" description="Helical" evidence="19">
    <location>
        <begin position="150"/>
        <end position="172"/>
    </location>
</feature>
<evidence type="ECO:0000256" key="10">
    <source>
        <dbReference type="ARBA" id="ARBA00022679"/>
    </source>
</evidence>
<feature type="transmembrane region" description="Helical" evidence="19">
    <location>
        <begin position="97"/>
        <end position="115"/>
    </location>
</feature>
<dbReference type="GO" id="GO:0004605">
    <property type="term" value="F:phosphatidate cytidylyltransferase activity"/>
    <property type="evidence" value="ECO:0007669"/>
    <property type="project" value="UniProtKB-EC"/>
</dbReference>
<name>A0A923HZB3_9FIRM</name>
<evidence type="ECO:0000256" key="8">
    <source>
        <dbReference type="ARBA" id="ARBA00022475"/>
    </source>
</evidence>
<keyword evidence="10 18" id="KW-0808">Transferase</keyword>
<comment type="catalytic activity">
    <reaction evidence="1 18">
        <text>a 1,2-diacyl-sn-glycero-3-phosphate + CTP + H(+) = a CDP-1,2-diacyl-sn-glycerol + diphosphate</text>
        <dbReference type="Rhea" id="RHEA:16229"/>
        <dbReference type="ChEBI" id="CHEBI:15378"/>
        <dbReference type="ChEBI" id="CHEBI:33019"/>
        <dbReference type="ChEBI" id="CHEBI:37563"/>
        <dbReference type="ChEBI" id="CHEBI:58332"/>
        <dbReference type="ChEBI" id="CHEBI:58608"/>
        <dbReference type="EC" id="2.7.7.41"/>
    </reaction>
</comment>
<evidence type="ECO:0000256" key="12">
    <source>
        <dbReference type="ARBA" id="ARBA00022695"/>
    </source>
</evidence>
<evidence type="ECO:0000256" key="7">
    <source>
        <dbReference type="ARBA" id="ARBA00019373"/>
    </source>
</evidence>
<dbReference type="PANTHER" id="PTHR46382:SF1">
    <property type="entry name" value="PHOSPHATIDATE CYTIDYLYLTRANSFERASE"/>
    <property type="match status" value="1"/>
</dbReference>
<keyword evidence="17" id="KW-1208">Phospholipid metabolism</keyword>
<feature type="transmembrane region" description="Helical" evidence="19">
    <location>
        <begin position="75"/>
        <end position="91"/>
    </location>
</feature>
<dbReference type="GO" id="GO:0016024">
    <property type="term" value="P:CDP-diacylglycerol biosynthetic process"/>
    <property type="evidence" value="ECO:0007669"/>
    <property type="project" value="TreeGrafter"/>
</dbReference>
<evidence type="ECO:0000256" key="5">
    <source>
        <dbReference type="ARBA" id="ARBA00010185"/>
    </source>
</evidence>
<reference evidence="20" key="2">
    <citation type="submission" date="2020-10" db="EMBL/GenBank/DDBJ databases">
        <title>Comparative genomics of the Acetobacterium genus.</title>
        <authorList>
            <person name="Marshall C."/>
            <person name="May H."/>
            <person name="Norman S."/>
        </authorList>
    </citation>
    <scope>NUCLEOTIDE SEQUENCE</scope>
    <source>
        <strain evidence="20">DER-2019</strain>
    </source>
</reference>
<sequence length="289" mass="31911">MDRSNRRQAIRRQAIRKQENNSMKARIWTAVIGVPLLVFFLYSGGILLVIAVSFLTLVGILEYSGAVNRLIRPKINIVFIVILAAMLIITIKLDYYSVISVLLIEFIAVACYEILSGSVGIQRLSATLMGLVYVPVMFGHLFMFETINKGIFYLWMVFVIAFSTDTAAYFVGKAIGNRKIAPKISPKKTIAGCVGGIVAAALCMVLYGSILGSYFNFVLPWYLYFAVGLLGSIAGQCGDFTASMIKRKAKIKDYSHILPGHGGILDRFDSTLFILPLIYIFAKFTIGIA</sequence>
<evidence type="ECO:0000256" key="13">
    <source>
        <dbReference type="ARBA" id="ARBA00022989"/>
    </source>
</evidence>
<evidence type="ECO:0000256" key="14">
    <source>
        <dbReference type="ARBA" id="ARBA00023098"/>
    </source>
</evidence>
<keyword evidence="13 19" id="KW-1133">Transmembrane helix</keyword>
<evidence type="ECO:0000256" key="16">
    <source>
        <dbReference type="ARBA" id="ARBA00023209"/>
    </source>
</evidence>
<keyword evidence="15 19" id="KW-0472">Membrane</keyword>
<dbReference type="PANTHER" id="PTHR46382">
    <property type="entry name" value="PHOSPHATIDATE CYTIDYLYLTRANSFERASE"/>
    <property type="match status" value="1"/>
</dbReference>
<dbReference type="Pfam" id="PF01148">
    <property type="entry name" value="CTP_transf_1"/>
    <property type="match status" value="1"/>
</dbReference>
<evidence type="ECO:0000256" key="17">
    <source>
        <dbReference type="ARBA" id="ARBA00023264"/>
    </source>
</evidence>
<reference evidence="20" key="1">
    <citation type="submission" date="2019-10" db="EMBL/GenBank/DDBJ databases">
        <authorList>
            <person name="Ross D.E."/>
            <person name="Gulliver D."/>
        </authorList>
    </citation>
    <scope>NUCLEOTIDE SEQUENCE</scope>
    <source>
        <strain evidence="20">DER-2019</strain>
    </source>
</reference>
<comment type="subcellular location">
    <subcellularLocation>
        <location evidence="2">Cell membrane</location>
        <topology evidence="2">Multi-pass membrane protein</topology>
    </subcellularLocation>
</comment>
<dbReference type="EMBL" id="WJBD01000002">
    <property type="protein sequence ID" value="MBC3887308.1"/>
    <property type="molecule type" value="Genomic_DNA"/>
</dbReference>
<evidence type="ECO:0000256" key="2">
    <source>
        <dbReference type="ARBA" id="ARBA00004651"/>
    </source>
</evidence>
<keyword evidence="21" id="KW-1185">Reference proteome</keyword>
<keyword evidence="16" id="KW-0594">Phospholipid biosynthesis</keyword>
<keyword evidence="8" id="KW-1003">Cell membrane</keyword>
<feature type="transmembrane region" description="Helical" evidence="19">
    <location>
        <begin position="193"/>
        <end position="215"/>
    </location>
</feature>
<evidence type="ECO:0000256" key="11">
    <source>
        <dbReference type="ARBA" id="ARBA00022692"/>
    </source>
</evidence>
<dbReference type="PROSITE" id="PS01315">
    <property type="entry name" value="CDS"/>
    <property type="match status" value="1"/>
</dbReference>
<protein>
    <recommendedName>
        <fullName evidence="7 18">Phosphatidate cytidylyltransferase</fullName>
        <ecNumber evidence="6 18">2.7.7.41</ecNumber>
    </recommendedName>
</protein>
<evidence type="ECO:0000256" key="6">
    <source>
        <dbReference type="ARBA" id="ARBA00012487"/>
    </source>
</evidence>
<feature type="transmembrane region" description="Helical" evidence="19">
    <location>
        <begin position="46"/>
        <end position="63"/>
    </location>
</feature>
<keyword evidence="9" id="KW-0444">Lipid biosynthesis</keyword>
<proteinExistence type="inferred from homology"/>
<keyword evidence="14" id="KW-0443">Lipid metabolism</keyword>
<accession>A0A923HZB3</accession>
<dbReference type="Proteomes" id="UP000616595">
    <property type="component" value="Unassembled WGS sequence"/>
</dbReference>
<feature type="transmembrane region" description="Helical" evidence="19">
    <location>
        <begin position="21"/>
        <end position="40"/>
    </location>
</feature>
<dbReference type="EC" id="2.7.7.41" evidence="6 18"/>
<comment type="pathway">
    <text evidence="4">Lipid metabolism.</text>
</comment>
<dbReference type="RefSeq" id="WP_148566352.1">
    <property type="nucleotide sequence ID" value="NZ_RXYA01000004.1"/>
</dbReference>
<evidence type="ECO:0000256" key="1">
    <source>
        <dbReference type="ARBA" id="ARBA00001698"/>
    </source>
</evidence>
<comment type="similarity">
    <text evidence="5 18">Belongs to the CDS family.</text>
</comment>
<evidence type="ECO:0000313" key="21">
    <source>
        <dbReference type="Proteomes" id="UP000616595"/>
    </source>
</evidence>
<feature type="transmembrane region" description="Helical" evidence="19">
    <location>
        <begin position="127"/>
        <end position="144"/>
    </location>
</feature>
<evidence type="ECO:0000256" key="18">
    <source>
        <dbReference type="RuleBase" id="RU003938"/>
    </source>
</evidence>
<evidence type="ECO:0000256" key="4">
    <source>
        <dbReference type="ARBA" id="ARBA00005189"/>
    </source>
</evidence>
<feature type="transmembrane region" description="Helical" evidence="19">
    <location>
        <begin position="221"/>
        <end position="242"/>
    </location>
</feature>
<gene>
    <name evidence="20" type="ORF">GH810_03165</name>
</gene>